<protein>
    <submittedName>
        <fullName evidence="2">Uncharacterized protein</fullName>
    </submittedName>
</protein>
<gene>
    <name evidence="2" type="ORF">CCMP2556_LOCUS54021</name>
</gene>
<feature type="compositionally biased region" description="Basic and acidic residues" evidence="1">
    <location>
        <begin position="33"/>
        <end position="48"/>
    </location>
</feature>
<dbReference type="Proteomes" id="UP001642484">
    <property type="component" value="Unassembled WGS sequence"/>
</dbReference>
<feature type="region of interest" description="Disordered" evidence="1">
    <location>
        <begin position="1"/>
        <end position="79"/>
    </location>
</feature>
<proteinExistence type="predicted"/>
<reference evidence="2 3" key="1">
    <citation type="submission" date="2024-02" db="EMBL/GenBank/DDBJ databases">
        <authorList>
            <person name="Chen Y."/>
            <person name="Shah S."/>
            <person name="Dougan E. K."/>
            <person name="Thang M."/>
            <person name="Chan C."/>
        </authorList>
    </citation>
    <scope>NUCLEOTIDE SEQUENCE [LARGE SCALE GENOMIC DNA]</scope>
</reference>
<dbReference type="EMBL" id="CAXAMN010028395">
    <property type="protein sequence ID" value="CAK9116432.1"/>
    <property type="molecule type" value="Genomic_DNA"/>
</dbReference>
<evidence type="ECO:0000313" key="2">
    <source>
        <dbReference type="EMBL" id="CAK9116432.1"/>
    </source>
</evidence>
<sequence>MPHPTDNAVLEEAGKDDKPKAQKRKSKKKKKGNKGEGKKHPSAEEGPRKRPASSINQTVREIKEQSAAMSEARDKGKGEKFAKMLKAGTLPPEVVRMWSIESKKAPSERAFKTELINSLFAKQKDGSYRIDTDSHQFAQYRKVHHAHIAKTKDEALPKNLMIGTHFSGDERLFNRALEDKELTSFKDEASGIEYYSFRKLQAVDLHASEQGEHVHGYKKLGKDQAYTLGALMTKMKWDFKMTKAEQKSLDKDGEIPKGFEALASKAKDAVERLLKEGKKIANQIEDKALIKNGFTTLTGHLNDLNHWSMFQELPNKSVPSKATLESFVGKIAVDVDRFNGEIKAAKGRLKACKN</sequence>
<organism evidence="2 3">
    <name type="scientific">Durusdinium trenchii</name>
    <dbReference type="NCBI Taxonomy" id="1381693"/>
    <lineage>
        <taxon>Eukaryota</taxon>
        <taxon>Sar</taxon>
        <taxon>Alveolata</taxon>
        <taxon>Dinophyceae</taxon>
        <taxon>Suessiales</taxon>
        <taxon>Symbiodiniaceae</taxon>
        <taxon>Durusdinium</taxon>
    </lineage>
</organism>
<keyword evidence="3" id="KW-1185">Reference proteome</keyword>
<feature type="compositionally biased region" description="Basic residues" evidence="1">
    <location>
        <begin position="21"/>
        <end position="32"/>
    </location>
</feature>
<evidence type="ECO:0000313" key="3">
    <source>
        <dbReference type="Proteomes" id="UP001642484"/>
    </source>
</evidence>
<evidence type="ECO:0000256" key="1">
    <source>
        <dbReference type="SAM" id="MobiDB-lite"/>
    </source>
</evidence>
<comment type="caution">
    <text evidence="2">The sequence shown here is derived from an EMBL/GenBank/DDBJ whole genome shotgun (WGS) entry which is preliminary data.</text>
</comment>
<accession>A0ABP0SVK2</accession>
<name>A0ABP0SVK2_9DINO</name>